<dbReference type="RefSeq" id="WP_244681591.1">
    <property type="nucleotide sequence ID" value="NZ_JALIRM010000006.1"/>
</dbReference>
<evidence type="ECO:0000313" key="2">
    <source>
        <dbReference type="EMBL" id="MDQ0342838.1"/>
    </source>
</evidence>
<protein>
    <submittedName>
        <fullName evidence="2">Glycosyltransferase involved in cell wall biosynthesis</fullName>
    </submittedName>
</protein>
<dbReference type="Gene3D" id="3.40.50.2000">
    <property type="entry name" value="Glycogen Phosphorylase B"/>
    <property type="match status" value="2"/>
</dbReference>
<comment type="caution">
    <text evidence="2">The sequence shown here is derived from an EMBL/GenBank/DDBJ whole genome shotgun (WGS) entry which is preliminary data.</text>
</comment>
<sequence>MDLCLVMIGRFEERNGDYYGDKKNINAIERYLRYFDTIYVVARQTDSNSSIYPRQKIDCKNGRISFSLYKEMKGLKDFSRYLSDFKNKLSSSVIKCDMVLCWAETKTKLILKLAKKHKKPVMVYVGGCNRDILFSSKSLIRKMAGIWVYYDNKCAIKNADYVHYVTNSVLQKRYPTNGKYIGASYVKINTAISEKYLENRIGRYDKLEKFTLGIIGYLNEVKGIDTAIYALSHLDSRFCLRILGGGDPSYYKSMARKLGIEERVIFEGTILPGEPVLNWLDKIDLYLQPSRTEGLPRATIEAMSTGCPIISTNVMGLKELTEREWIHRPGDWKELARLIIDLSSNPDELKKQSKRSFQVAKRYNRDLLDERIDSFFKGIIQKVEKK</sequence>
<accession>A0ABU0D391</accession>
<keyword evidence="3" id="KW-1185">Reference proteome</keyword>
<gene>
    <name evidence="2" type="ORF">J2S14_001652</name>
</gene>
<organism evidence="2 3">
    <name type="scientific">Lederbergia wuyishanensis</name>
    <dbReference type="NCBI Taxonomy" id="1347903"/>
    <lineage>
        <taxon>Bacteria</taxon>
        <taxon>Bacillati</taxon>
        <taxon>Bacillota</taxon>
        <taxon>Bacilli</taxon>
        <taxon>Bacillales</taxon>
        <taxon>Bacillaceae</taxon>
        <taxon>Lederbergia</taxon>
    </lineage>
</organism>
<evidence type="ECO:0000313" key="3">
    <source>
        <dbReference type="Proteomes" id="UP001232343"/>
    </source>
</evidence>
<dbReference type="PANTHER" id="PTHR12526:SF630">
    <property type="entry name" value="GLYCOSYLTRANSFERASE"/>
    <property type="match status" value="1"/>
</dbReference>
<dbReference type="CDD" id="cd03801">
    <property type="entry name" value="GT4_PimA-like"/>
    <property type="match status" value="1"/>
</dbReference>
<proteinExistence type="predicted"/>
<dbReference type="PANTHER" id="PTHR12526">
    <property type="entry name" value="GLYCOSYLTRANSFERASE"/>
    <property type="match status" value="1"/>
</dbReference>
<reference evidence="2 3" key="1">
    <citation type="submission" date="2023-07" db="EMBL/GenBank/DDBJ databases">
        <title>Genomic Encyclopedia of Type Strains, Phase IV (KMG-IV): sequencing the most valuable type-strain genomes for metagenomic binning, comparative biology and taxonomic classification.</title>
        <authorList>
            <person name="Goeker M."/>
        </authorList>
    </citation>
    <scope>NUCLEOTIDE SEQUENCE [LARGE SCALE GENOMIC DNA]</scope>
    <source>
        <strain evidence="2 3">DSM 27848</strain>
    </source>
</reference>
<dbReference type="Proteomes" id="UP001232343">
    <property type="component" value="Unassembled WGS sequence"/>
</dbReference>
<dbReference type="InterPro" id="IPR001296">
    <property type="entry name" value="Glyco_trans_1"/>
</dbReference>
<dbReference type="SUPFAM" id="SSF53756">
    <property type="entry name" value="UDP-Glycosyltransferase/glycogen phosphorylase"/>
    <property type="match status" value="1"/>
</dbReference>
<evidence type="ECO:0000259" key="1">
    <source>
        <dbReference type="Pfam" id="PF00534"/>
    </source>
</evidence>
<name>A0ABU0D391_9BACI</name>
<dbReference type="EMBL" id="JAUSUO010000003">
    <property type="protein sequence ID" value="MDQ0342838.1"/>
    <property type="molecule type" value="Genomic_DNA"/>
</dbReference>
<dbReference type="Pfam" id="PF00534">
    <property type="entry name" value="Glycos_transf_1"/>
    <property type="match status" value="1"/>
</dbReference>
<feature type="domain" description="Glycosyl transferase family 1" evidence="1">
    <location>
        <begin position="208"/>
        <end position="355"/>
    </location>
</feature>